<dbReference type="PROSITE" id="PS00552">
    <property type="entry name" value="HTH_MERR_1"/>
    <property type="match status" value="1"/>
</dbReference>
<dbReference type="EMBL" id="JBHSIZ010000054">
    <property type="protein sequence ID" value="MFC4962001.1"/>
    <property type="molecule type" value="Genomic_DNA"/>
</dbReference>
<keyword evidence="4" id="KW-1185">Reference proteome</keyword>
<evidence type="ECO:0000259" key="2">
    <source>
        <dbReference type="PROSITE" id="PS50937"/>
    </source>
</evidence>
<dbReference type="RefSeq" id="WP_344374690.1">
    <property type="nucleotide sequence ID" value="NZ_BAAASQ010000009.1"/>
</dbReference>
<dbReference type="Gene3D" id="1.10.1660.10">
    <property type="match status" value="1"/>
</dbReference>
<dbReference type="PANTHER" id="PTHR30204">
    <property type="entry name" value="REDOX-CYCLING DRUG-SENSING TRANSCRIPTIONAL ACTIVATOR SOXR"/>
    <property type="match status" value="1"/>
</dbReference>
<feature type="domain" description="HTH merR-type" evidence="2">
    <location>
        <begin position="1"/>
        <end position="68"/>
    </location>
</feature>
<accession>A0ABV9UZJ6</accession>
<dbReference type="SUPFAM" id="SSF46955">
    <property type="entry name" value="Putative DNA-binding domain"/>
    <property type="match status" value="1"/>
</dbReference>
<dbReference type="Proteomes" id="UP001595834">
    <property type="component" value="Unassembled WGS sequence"/>
</dbReference>
<evidence type="ECO:0000313" key="4">
    <source>
        <dbReference type="Proteomes" id="UP001595834"/>
    </source>
</evidence>
<gene>
    <name evidence="3" type="ORF">ACFPFX_37550</name>
</gene>
<proteinExistence type="predicted"/>
<evidence type="ECO:0000313" key="3">
    <source>
        <dbReference type="EMBL" id="MFC4962001.1"/>
    </source>
</evidence>
<dbReference type="PRINTS" id="PR00040">
    <property type="entry name" value="HTHMERR"/>
</dbReference>
<reference evidence="4" key="1">
    <citation type="journal article" date="2019" name="Int. J. Syst. Evol. Microbiol.">
        <title>The Global Catalogue of Microorganisms (GCM) 10K type strain sequencing project: providing services to taxonomists for standard genome sequencing and annotation.</title>
        <authorList>
            <consortium name="The Broad Institute Genomics Platform"/>
            <consortium name="The Broad Institute Genome Sequencing Center for Infectious Disease"/>
            <person name="Wu L."/>
            <person name="Ma J."/>
        </authorList>
    </citation>
    <scope>NUCLEOTIDE SEQUENCE [LARGE SCALE GENOMIC DNA]</scope>
    <source>
        <strain evidence="4">CCM 7224</strain>
    </source>
</reference>
<dbReference type="InterPro" id="IPR000551">
    <property type="entry name" value="MerR-type_HTH_dom"/>
</dbReference>
<evidence type="ECO:0000256" key="1">
    <source>
        <dbReference type="ARBA" id="ARBA00023125"/>
    </source>
</evidence>
<dbReference type="InterPro" id="IPR009061">
    <property type="entry name" value="DNA-bd_dom_put_sf"/>
</dbReference>
<dbReference type="Pfam" id="PF13411">
    <property type="entry name" value="MerR_1"/>
    <property type="match status" value="1"/>
</dbReference>
<name>A0ABV9UZJ6_9ACTN</name>
<comment type="caution">
    <text evidence="3">The sequence shown here is derived from an EMBL/GenBank/DDBJ whole genome shotgun (WGS) entry which is preliminary data.</text>
</comment>
<protein>
    <submittedName>
        <fullName evidence="3">MerR family transcriptional regulator</fullName>
    </submittedName>
</protein>
<keyword evidence="1" id="KW-0238">DNA-binding</keyword>
<dbReference type="SMART" id="SM00422">
    <property type="entry name" value="HTH_MERR"/>
    <property type="match status" value="1"/>
</dbReference>
<dbReference type="InterPro" id="IPR047057">
    <property type="entry name" value="MerR_fam"/>
</dbReference>
<sequence length="121" mass="12998">MLIGTMARQTGVSARLLRYYEEQGLLAPRRRSSGFRDYREQDVHAVRHIRALLAAGLSTRAIAALMPSLPGGAGLAPVPLSADLLAVLRRERVRLRDAAASLLAACEVLDAITASAQVPHC</sequence>
<dbReference type="PROSITE" id="PS50937">
    <property type="entry name" value="HTH_MERR_2"/>
    <property type="match status" value="1"/>
</dbReference>
<organism evidence="3 4">
    <name type="scientific">Streptomyces mauvecolor</name>
    <dbReference type="NCBI Taxonomy" id="58345"/>
    <lineage>
        <taxon>Bacteria</taxon>
        <taxon>Bacillati</taxon>
        <taxon>Actinomycetota</taxon>
        <taxon>Actinomycetes</taxon>
        <taxon>Kitasatosporales</taxon>
        <taxon>Streptomycetaceae</taxon>
        <taxon>Streptomyces</taxon>
    </lineage>
</organism>
<dbReference type="PANTHER" id="PTHR30204:SF97">
    <property type="entry name" value="MERR FAMILY REGULATORY PROTEIN"/>
    <property type="match status" value="1"/>
</dbReference>